<evidence type="ECO:0000313" key="1">
    <source>
        <dbReference type="EMBL" id="MUO43614.1"/>
    </source>
</evidence>
<comment type="caution">
    <text evidence="2">The sequence shown here is derived from an EMBL/GenBank/DDBJ whole genome shotgun (WGS) entry which is preliminary data.</text>
</comment>
<evidence type="ECO:0000313" key="4">
    <source>
        <dbReference type="Proteomes" id="UP000179536"/>
    </source>
</evidence>
<dbReference type="Proteomes" id="UP000179536">
    <property type="component" value="Unassembled WGS sequence"/>
</dbReference>
<sequence length="80" mass="8394">MIHVQKDDSLANVIVNAFANAAAPAAVALDPYVTGISPESITITANGFGPIIIDDPQDNIMYIVSTNEVDLEITTHSIVG</sequence>
<reference evidence="3 4" key="1">
    <citation type="submission" date="2019-11" db="EMBL/GenBank/DDBJ databases">
        <title>Whole-genome sequencing of Allorhizobium vitis.</title>
        <authorList>
            <person name="Gan H.M."/>
            <person name="Savka M.A."/>
        </authorList>
    </citation>
    <scope>NUCLEOTIDE SEQUENCE [LARGE SCALE GENOMIC DNA]</scope>
    <source>
        <strain evidence="2 4">RF2/1</strain>
        <strain evidence="1 3">T1/7</strain>
    </source>
</reference>
<dbReference type="RefSeq" id="WP_015916878.1">
    <property type="nucleotide sequence ID" value="NZ_MBFA02000010.1"/>
</dbReference>
<evidence type="ECO:0000313" key="2">
    <source>
        <dbReference type="EMBL" id="MUP11430.1"/>
    </source>
</evidence>
<gene>
    <name evidence="2" type="ORF">BBK91_016335</name>
    <name evidence="1" type="ORF">BBL17_017680</name>
</gene>
<protein>
    <submittedName>
        <fullName evidence="2">Uncharacterized protein</fullName>
    </submittedName>
</protein>
<name>A0ABD6HA61_AGRVI</name>
<proteinExistence type="predicted"/>
<dbReference type="EMBL" id="MBFA02000010">
    <property type="protein sequence ID" value="MUP11430.1"/>
    <property type="molecule type" value="Genomic_DNA"/>
</dbReference>
<dbReference type="Proteomes" id="UP000179454">
    <property type="component" value="Unassembled WGS sequence"/>
</dbReference>
<organism evidence="2 4">
    <name type="scientific">Agrobacterium vitis</name>
    <name type="common">Rhizobium vitis</name>
    <dbReference type="NCBI Taxonomy" id="373"/>
    <lineage>
        <taxon>Bacteria</taxon>
        <taxon>Pseudomonadati</taxon>
        <taxon>Pseudomonadota</taxon>
        <taxon>Alphaproteobacteria</taxon>
        <taxon>Hyphomicrobiales</taxon>
        <taxon>Rhizobiaceae</taxon>
        <taxon>Rhizobium/Agrobacterium group</taxon>
        <taxon>Agrobacterium</taxon>
    </lineage>
</organism>
<evidence type="ECO:0000313" key="3">
    <source>
        <dbReference type="Proteomes" id="UP000179454"/>
    </source>
</evidence>
<keyword evidence="3" id="KW-1185">Reference proteome</keyword>
<dbReference type="AlphaFoldDB" id="A0ABD6HA61"/>
<accession>A0ABD6HA61</accession>
<dbReference type="EMBL" id="MBFE02000012">
    <property type="protein sequence ID" value="MUO43614.1"/>
    <property type="molecule type" value="Genomic_DNA"/>
</dbReference>